<dbReference type="GO" id="GO:0016779">
    <property type="term" value="F:nucleotidyltransferase activity"/>
    <property type="evidence" value="ECO:0007669"/>
    <property type="project" value="InterPro"/>
</dbReference>
<evidence type="ECO:0000259" key="1">
    <source>
        <dbReference type="Pfam" id="PF01909"/>
    </source>
</evidence>
<gene>
    <name evidence="2" type="ORF">HYR64_03420</name>
</gene>
<evidence type="ECO:0000313" key="3">
    <source>
        <dbReference type="Proteomes" id="UP000727962"/>
    </source>
</evidence>
<organism evidence="2 3">
    <name type="scientific">Fimbriimonas ginsengisoli</name>
    <dbReference type="NCBI Taxonomy" id="1005039"/>
    <lineage>
        <taxon>Bacteria</taxon>
        <taxon>Bacillati</taxon>
        <taxon>Armatimonadota</taxon>
        <taxon>Fimbriimonadia</taxon>
        <taxon>Fimbriimonadales</taxon>
        <taxon>Fimbriimonadaceae</taxon>
        <taxon>Fimbriimonas</taxon>
    </lineage>
</organism>
<dbReference type="Proteomes" id="UP000727962">
    <property type="component" value="Unassembled WGS sequence"/>
</dbReference>
<sequence length="104" mass="11926">MSAPEILAGRGMQVQAICRKYSVKRLRLFGSALRDDWDPETSDFDFLVEFGEPETMGAFDQLMGFVLDMEGVLGRRVDVVDWNAAKNPFFRRNAERETREIYAA</sequence>
<comment type="caution">
    <text evidence="2">The sequence shown here is derived from an EMBL/GenBank/DDBJ whole genome shotgun (WGS) entry which is preliminary data.</text>
</comment>
<dbReference type="EMBL" id="JACOSL010000022">
    <property type="protein sequence ID" value="MBI1756137.1"/>
    <property type="molecule type" value="Genomic_DNA"/>
</dbReference>
<dbReference type="AlphaFoldDB" id="A0A931LRN4"/>
<accession>A0A931LRN4</accession>
<reference evidence="2" key="1">
    <citation type="submission" date="2020-07" db="EMBL/GenBank/DDBJ databases">
        <title>Huge and variable diversity of episymbiotic CPR bacteria and DPANN archaea in groundwater ecosystems.</title>
        <authorList>
            <person name="He C.Y."/>
            <person name="Keren R."/>
            <person name="Whittaker M."/>
            <person name="Farag I.F."/>
            <person name="Doudna J."/>
            <person name="Cate J.H.D."/>
            <person name="Banfield J.F."/>
        </authorList>
    </citation>
    <scope>NUCLEOTIDE SEQUENCE</scope>
    <source>
        <strain evidence="2">NC_groundwater_17_Pr7_B-0.1um_64_12</strain>
    </source>
</reference>
<proteinExistence type="predicted"/>
<evidence type="ECO:0000313" key="2">
    <source>
        <dbReference type="EMBL" id="MBI1756137.1"/>
    </source>
</evidence>
<protein>
    <submittedName>
        <fullName evidence="2">Nucleotidyltransferase domain-containing protein</fullName>
    </submittedName>
</protein>
<dbReference type="PANTHER" id="PTHR43852:SF2">
    <property type="entry name" value="PROTEIN ADENYLYLTRANSFERASE MNTA"/>
    <property type="match status" value="1"/>
</dbReference>
<dbReference type="InterPro" id="IPR052930">
    <property type="entry name" value="TA_antitoxin_MntA"/>
</dbReference>
<feature type="domain" description="Polymerase nucleotidyl transferase" evidence="1">
    <location>
        <begin position="15"/>
        <end position="99"/>
    </location>
</feature>
<dbReference type="SUPFAM" id="SSF81301">
    <property type="entry name" value="Nucleotidyltransferase"/>
    <property type="match status" value="1"/>
</dbReference>
<dbReference type="PANTHER" id="PTHR43852">
    <property type="entry name" value="NUCLEOTIDYLTRANSFERASE"/>
    <property type="match status" value="1"/>
</dbReference>
<dbReference type="Gene3D" id="3.30.460.10">
    <property type="entry name" value="Beta Polymerase, domain 2"/>
    <property type="match status" value="1"/>
</dbReference>
<dbReference type="Pfam" id="PF01909">
    <property type="entry name" value="NTP_transf_2"/>
    <property type="match status" value="1"/>
</dbReference>
<dbReference type="InterPro" id="IPR002934">
    <property type="entry name" value="Polymerase_NTP_transf_dom"/>
</dbReference>
<name>A0A931LRN4_FIMGI</name>
<dbReference type="InterPro" id="IPR043519">
    <property type="entry name" value="NT_sf"/>
</dbReference>